<dbReference type="InterPro" id="IPR029044">
    <property type="entry name" value="Nucleotide-diphossugar_trans"/>
</dbReference>
<organism evidence="1 2">
    <name type="scientific">Panagrellus redivivus</name>
    <name type="common">Microworm</name>
    <dbReference type="NCBI Taxonomy" id="6233"/>
    <lineage>
        <taxon>Eukaryota</taxon>
        <taxon>Metazoa</taxon>
        <taxon>Ecdysozoa</taxon>
        <taxon>Nematoda</taxon>
        <taxon>Chromadorea</taxon>
        <taxon>Rhabditida</taxon>
        <taxon>Tylenchina</taxon>
        <taxon>Panagrolaimomorpha</taxon>
        <taxon>Panagrolaimoidea</taxon>
        <taxon>Panagrolaimidae</taxon>
        <taxon>Panagrellus</taxon>
    </lineage>
</organism>
<dbReference type="PANTHER" id="PTHR31389:SF4">
    <property type="entry name" value="LD39211P"/>
    <property type="match status" value="1"/>
</dbReference>
<evidence type="ECO:0000313" key="1">
    <source>
        <dbReference type="Proteomes" id="UP000492821"/>
    </source>
</evidence>
<name>A0A7E4VLS6_PANRE</name>
<dbReference type="PANTHER" id="PTHR31389">
    <property type="entry name" value="LD39211P"/>
    <property type="match status" value="1"/>
</dbReference>
<dbReference type="Proteomes" id="UP000492821">
    <property type="component" value="Unassembled WGS sequence"/>
</dbReference>
<dbReference type="SUPFAM" id="SSF53448">
    <property type="entry name" value="Nucleotide-diphospho-sugar transferases"/>
    <property type="match status" value="1"/>
</dbReference>
<dbReference type="AlphaFoldDB" id="A0A7E4VLS6"/>
<accession>A0A7E4VLS6</accession>
<protein>
    <submittedName>
        <fullName evidence="2">Nucleotid_trans domain-containing protein</fullName>
    </submittedName>
</protein>
<sequence length="272" mass="31086">MLSLSSTRMPAVALWSKYGIVTMFSANHACEAINSCRTYANVSEIRDGNVAVIALYAPDVSAKMLADYHENCPFVRLRPFTVDNYPAYFKDYRNYRFKFPTVVSVLPEFSTIMYIDASIRFQKQKSETLSDLFTSMETKFAPQGIRLLSSATHPNFPVVHPDMYEFFNVTEEQTKGSTQFQSGLYLLNNSPEGWNIVEKMVECAVEPKCMAPKGAKVQCQYKELKKNLKVICHRFDQSALNMRLIELYGTNETLYYQPSSIIKVVRMGKCKL</sequence>
<proteinExistence type="predicted"/>
<reference evidence="2" key="2">
    <citation type="submission" date="2020-10" db="UniProtKB">
        <authorList>
            <consortium name="WormBaseParasite"/>
        </authorList>
    </citation>
    <scope>IDENTIFICATION</scope>
</reference>
<dbReference type="WBParaSite" id="Pan_g2211.t1">
    <property type="protein sequence ID" value="Pan_g2211.t1"/>
    <property type="gene ID" value="Pan_g2211"/>
</dbReference>
<keyword evidence="1" id="KW-1185">Reference proteome</keyword>
<evidence type="ECO:0000313" key="2">
    <source>
        <dbReference type="WBParaSite" id="Pan_g2211.t1"/>
    </source>
</evidence>
<reference evidence="1" key="1">
    <citation type="journal article" date="2013" name="Genetics">
        <title>The draft genome and transcriptome of Panagrellus redivivus are shaped by the harsh demands of a free-living lifestyle.</title>
        <authorList>
            <person name="Srinivasan J."/>
            <person name="Dillman A.R."/>
            <person name="Macchietto M.G."/>
            <person name="Heikkinen L."/>
            <person name="Lakso M."/>
            <person name="Fracchia K.M."/>
            <person name="Antoshechkin I."/>
            <person name="Mortazavi A."/>
            <person name="Wong G."/>
            <person name="Sternberg P.W."/>
        </authorList>
    </citation>
    <scope>NUCLEOTIDE SEQUENCE [LARGE SCALE GENOMIC DNA]</scope>
    <source>
        <strain evidence="1">MT8872</strain>
    </source>
</reference>